<proteinExistence type="inferred from homology"/>
<dbReference type="PANTHER" id="PTHR30329">
    <property type="entry name" value="STATOR ELEMENT OF FLAGELLAR MOTOR COMPLEX"/>
    <property type="match status" value="1"/>
</dbReference>
<comment type="function">
    <text evidence="8">Part of the Tol-Pal system, which plays a role in outer membrane invagination during cell division and is important for maintaining outer membrane integrity.</text>
</comment>
<dbReference type="Proteomes" id="UP001231124">
    <property type="component" value="Unassembled WGS sequence"/>
</dbReference>
<name>A0ABU0HTI8_9HYPH</name>
<dbReference type="InterPro" id="IPR050330">
    <property type="entry name" value="Bact_OuterMem_StrucFunc"/>
</dbReference>
<keyword evidence="7 8" id="KW-0131">Cell cycle</keyword>
<keyword evidence="12" id="KW-1185">Reference proteome</keyword>
<dbReference type="Gene3D" id="3.30.1330.60">
    <property type="entry name" value="OmpA-like domain"/>
    <property type="match status" value="1"/>
</dbReference>
<dbReference type="PROSITE" id="PS01068">
    <property type="entry name" value="OMPA_1"/>
    <property type="match status" value="1"/>
</dbReference>
<comment type="subcellular location">
    <subcellularLocation>
        <location evidence="8">Cell outer membrane</location>
        <topology evidence="8">Lipid-anchor</topology>
    </subcellularLocation>
</comment>
<dbReference type="PROSITE" id="PS51257">
    <property type="entry name" value="PROKAR_LIPOPROTEIN"/>
    <property type="match status" value="1"/>
</dbReference>
<keyword evidence="6 8" id="KW-0449">Lipoprotein</keyword>
<keyword evidence="5 8" id="KW-0998">Cell outer membrane</keyword>
<dbReference type="InterPro" id="IPR006664">
    <property type="entry name" value="OMP_bac"/>
</dbReference>
<evidence type="ECO:0000256" key="4">
    <source>
        <dbReference type="ARBA" id="ARBA00023139"/>
    </source>
</evidence>
<accession>A0ABU0HTI8</accession>
<dbReference type="NCBIfam" id="TIGR02802">
    <property type="entry name" value="Pal_lipo"/>
    <property type="match status" value="1"/>
</dbReference>
<protein>
    <recommendedName>
        <fullName evidence="8">Peptidoglycan-associated lipoprotein</fullName>
        <shortName evidence="8">PAL</shortName>
    </recommendedName>
</protein>
<reference evidence="11 12" key="1">
    <citation type="submission" date="2023-07" db="EMBL/GenBank/DDBJ databases">
        <title>Genomic Encyclopedia of Type Strains, Phase IV (KMG-IV): sequencing the most valuable type-strain genomes for metagenomic binning, comparative biology and taxonomic classification.</title>
        <authorList>
            <person name="Goeker M."/>
        </authorList>
    </citation>
    <scope>NUCLEOTIDE SEQUENCE [LARGE SCALE GENOMIC DNA]</scope>
    <source>
        <strain evidence="11 12">DSM 19013</strain>
    </source>
</reference>
<organism evidence="11 12">
    <name type="scientific">Methylobacterium aerolatum</name>
    <dbReference type="NCBI Taxonomy" id="418708"/>
    <lineage>
        <taxon>Bacteria</taxon>
        <taxon>Pseudomonadati</taxon>
        <taxon>Pseudomonadota</taxon>
        <taxon>Alphaproteobacteria</taxon>
        <taxon>Hyphomicrobiales</taxon>
        <taxon>Methylobacteriaceae</taxon>
        <taxon>Methylobacterium</taxon>
    </lineage>
</organism>
<dbReference type="InterPro" id="IPR039001">
    <property type="entry name" value="Pal"/>
</dbReference>
<gene>
    <name evidence="8" type="primary">pal</name>
    <name evidence="11" type="ORF">QO012_000117</name>
</gene>
<dbReference type="SUPFAM" id="SSF103088">
    <property type="entry name" value="OmpA-like"/>
    <property type="match status" value="1"/>
</dbReference>
<dbReference type="PRINTS" id="PR01021">
    <property type="entry name" value="OMPADOMAIN"/>
</dbReference>
<feature type="chain" id="PRO_5047374945" description="Peptidoglycan-associated lipoprotein" evidence="9">
    <location>
        <begin position="35"/>
        <end position="177"/>
    </location>
</feature>
<comment type="caution">
    <text evidence="11">The sequence shown here is derived from an EMBL/GenBank/DDBJ whole genome shotgun (WGS) entry which is preliminary data.</text>
</comment>
<evidence type="ECO:0000256" key="1">
    <source>
        <dbReference type="ARBA" id="ARBA00022618"/>
    </source>
</evidence>
<evidence type="ECO:0000256" key="6">
    <source>
        <dbReference type="ARBA" id="ARBA00023288"/>
    </source>
</evidence>
<evidence type="ECO:0000256" key="3">
    <source>
        <dbReference type="ARBA" id="ARBA00023136"/>
    </source>
</evidence>
<keyword evidence="3 8" id="KW-0472">Membrane</keyword>
<dbReference type="InterPro" id="IPR036737">
    <property type="entry name" value="OmpA-like_sf"/>
</dbReference>
<evidence type="ECO:0000313" key="12">
    <source>
        <dbReference type="Proteomes" id="UP001231124"/>
    </source>
</evidence>
<evidence type="ECO:0000313" key="11">
    <source>
        <dbReference type="EMBL" id="MDQ0445639.1"/>
    </source>
</evidence>
<keyword evidence="2 8" id="KW-0732">Signal</keyword>
<evidence type="ECO:0000256" key="9">
    <source>
        <dbReference type="SAM" id="SignalP"/>
    </source>
</evidence>
<sequence length="177" mass="18856">MKTMPAMNTRRLRAAALGLTVLATLGLGACSKDADSLADASGYGANGANGGAGVPGSAQDFVVNVGDRVFFESDSTDLTPTATATLDKQAAWLQRYPRYTFLIEGHADERGTREYNFSLGARRAQSVLDYLSSRGIGANRMRTVSYGKERPVAVCNDISCWSQNRRAVIVLDRGAGA</sequence>
<dbReference type="InterPro" id="IPR014169">
    <property type="entry name" value="Pal_lipo_C"/>
</dbReference>
<comment type="subunit">
    <text evidence="8">The Tol-Pal system is composed of five core proteins: the inner membrane proteins TolA, TolQ and TolR, the periplasmic protein TolB and the outer membrane protein Pal. They form a network linking the inner and outer membranes and the peptidoglycan layer.</text>
</comment>
<evidence type="ECO:0000259" key="10">
    <source>
        <dbReference type="PROSITE" id="PS51123"/>
    </source>
</evidence>
<dbReference type="Pfam" id="PF00691">
    <property type="entry name" value="OmpA"/>
    <property type="match status" value="1"/>
</dbReference>
<feature type="signal peptide" evidence="9">
    <location>
        <begin position="1"/>
        <end position="34"/>
    </location>
</feature>
<comment type="similarity">
    <text evidence="8">Belongs to the Pal lipoprotein family.</text>
</comment>
<dbReference type="PROSITE" id="PS51123">
    <property type="entry name" value="OMPA_2"/>
    <property type="match status" value="1"/>
</dbReference>
<keyword evidence="1 8" id="KW-0132">Cell division</keyword>
<dbReference type="InterPro" id="IPR006665">
    <property type="entry name" value="OmpA-like"/>
</dbReference>
<feature type="domain" description="OmpA-like" evidence="10">
    <location>
        <begin position="58"/>
        <end position="175"/>
    </location>
</feature>
<dbReference type="CDD" id="cd07185">
    <property type="entry name" value="OmpA_C-like"/>
    <property type="match status" value="1"/>
</dbReference>
<keyword evidence="4 8" id="KW-0564">Palmitate</keyword>
<dbReference type="PANTHER" id="PTHR30329:SF21">
    <property type="entry name" value="LIPOPROTEIN YIAD-RELATED"/>
    <property type="match status" value="1"/>
</dbReference>
<dbReference type="HAMAP" id="MF_02204">
    <property type="entry name" value="Pal"/>
    <property type="match status" value="1"/>
</dbReference>
<dbReference type="EMBL" id="JAUSVP010000001">
    <property type="protein sequence ID" value="MDQ0445639.1"/>
    <property type="molecule type" value="Genomic_DNA"/>
</dbReference>
<evidence type="ECO:0000256" key="8">
    <source>
        <dbReference type="HAMAP-Rule" id="MF_02204"/>
    </source>
</evidence>
<evidence type="ECO:0000256" key="2">
    <source>
        <dbReference type="ARBA" id="ARBA00022729"/>
    </source>
</evidence>
<evidence type="ECO:0000256" key="7">
    <source>
        <dbReference type="ARBA" id="ARBA00023306"/>
    </source>
</evidence>
<dbReference type="InterPro" id="IPR006690">
    <property type="entry name" value="OMPA-like_CS"/>
</dbReference>
<evidence type="ECO:0000256" key="5">
    <source>
        <dbReference type="ARBA" id="ARBA00023237"/>
    </source>
</evidence>